<organism evidence="1 2">
    <name type="scientific">Phakopsora pachyrhizi</name>
    <name type="common">Asian soybean rust disease fungus</name>
    <dbReference type="NCBI Taxonomy" id="170000"/>
    <lineage>
        <taxon>Eukaryota</taxon>
        <taxon>Fungi</taxon>
        <taxon>Dikarya</taxon>
        <taxon>Basidiomycota</taxon>
        <taxon>Pucciniomycotina</taxon>
        <taxon>Pucciniomycetes</taxon>
        <taxon>Pucciniales</taxon>
        <taxon>Phakopsoraceae</taxon>
        <taxon>Phakopsora</taxon>
    </lineage>
</organism>
<evidence type="ECO:0000313" key="1">
    <source>
        <dbReference type="EMBL" id="CAH7688931.1"/>
    </source>
</evidence>
<accession>A0AAV0BRD3</accession>
<name>A0AAV0BRD3_PHAPC</name>
<gene>
    <name evidence="1" type="ORF">PPACK8108_LOCUS23973</name>
</gene>
<dbReference type="AlphaFoldDB" id="A0AAV0BRD3"/>
<dbReference type="Proteomes" id="UP001153365">
    <property type="component" value="Unassembled WGS sequence"/>
</dbReference>
<evidence type="ECO:0000313" key="2">
    <source>
        <dbReference type="Proteomes" id="UP001153365"/>
    </source>
</evidence>
<proteinExistence type="predicted"/>
<dbReference type="EMBL" id="CALTRL010006031">
    <property type="protein sequence ID" value="CAH7688931.1"/>
    <property type="molecule type" value="Genomic_DNA"/>
</dbReference>
<reference evidence="1" key="1">
    <citation type="submission" date="2022-06" db="EMBL/GenBank/DDBJ databases">
        <authorList>
            <consortium name="SYNGENTA / RWTH Aachen University"/>
        </authorList>
    </citation>
    <scope>NUCLEOTIDE SEQUENCE</scope>
</reference>
<sequence length="188" mass="21130">MEQRAKEMEPNDIADERLEVLQSMDDSRTSSLTQGQLMVVEYIDEESTDEKRFVTDKQQWRELGTIVVKSDTGTIHSEERVVVAACQITAKTAWPDDVAVVVSSRTAQYETYVILRNSFHSHSIRKGSDDWNRSIGRSTSPSKTLAGPTTANVVANDAYTYVRFLYNRNSLLSPVADSNNNNHRTGVI</sequence>
<protein>
    <submittedName>
        <fullName evidence="1">Uncharacterized protein</fullName>
    </submittedName>
</protein>
<comment type="caution">
    <text evidence="1">The sequence shown here is derived from an EMBL/GenBank/DDBJ whole genome shotgun (WGS) entry which is preliminary data.</text>
</comment>
<keyword evidence="2" id="KW-1185">Reference proteome</keyword>